<dbReference type="GO" id="GO:0005886">
    <property type="term" value="C:plasma membrane"/>
    <property type="evidence" value="ECO:0007669"/>
    <property type="project" value="UniProtKB-SubCell"/>
</dbReference>
<dbReference type="InterPro" id="IPR003920">
    <property type="entry name" value="Cell_synth_B"/>
</dbReference>
<evidence type="ECO:0000256" key="1">
    <source>
        <dbReference type="ARBA" id="ARBA00002057"/>
    </source>
</evidence>
<evidence type="ECO:0000256" key="3">
    <source>
        <dbReference type="ARBA" id="ARBA00005186"/>
    </source>
</evidence>
<proteinExistence type="inferred from homology"/>
<evidence type="ECO:0000256" key="4">
    <source>
        <dbReference type="ARBA" id="ARBA00010714"/>
    </source>
</evidence>
<comment type="subcellular location">
    <subcellularLocation>
        <location evidence="2">Cell inner membrane</location>
        <topology evidence="2">Single-pass membrane protein</topology>
    </subcellularLocation>
</comment>
<evidence type="ECO:0000256" key="7">
    <source>
        <dbReference type="ARBA" id="ARBA00022475"/>
    </source>
</evidence>
<dbReference type="Proteomes" id="UP000235746">
    <property type="component" value="Unassembled WGS sequence"/>
</dbReference>
<keyword evidence="12 15" id="KW-1133">Transmembrane helix</keyword>
<evidence type="ECO:0000256" key="14">
    <source>
        <dbReference type="ARBA" id="ARBA00033444"/>
    </source>
</evidence>
<comment type="function">
    <text evidence="1 15">Binds the cellulose synthase activator, bis-(3'-5') cyclic diguanylic acid (c-di-GMP).</text>
</comment>
<dbReference type="PANTHER" id="PTHR39083">
    <property type="entry name" value="CYCLIC DI-GMP-BINDING PROTEIN"/>
    <property type="match status" value="1"/>
</dbReference>
<dbReference type="InterPro" id="IPR018513">
    <property type="entry name" value="Cell_synthase_bac"/>
</dbReference>
<dbReference type="Gene3D" id="2.60.120.260">
    <property type="entry name" value="Galactose-binding domain-like"/>
    <property type="match status" value="2"/>
</dbReference>
<evidence type="ECO:0000313" key="17">
    <source>
        <dbReference type="Proteomes" id="UP000235746"/>
    </source>
</evidence>
<reference evidence="17" key="1">
    <citation type="submission" date="2016-07" db="EMBL/GenBank/DDBJ databases">
        <title>Nontailed viruses are major unrecognized killers of bacteria in the ocean.</title>
        <authorList>
            <person name="Kauffman K."/>
            <person name="Hussain F."/>
            <person name="Yang J."/>
            <person name="Arevalo P."/>
            <person name="Brown J."/>
            <person name="Cutler M."/>
            <person name="Kelly L."/>
            <person name="Polz M.F."/>
        </authorList>
    </citation>
    <scope>NUCLEOTIDE SEQUENCE [LARGE SCALE GENOMIC DNA]</scope>
    <source>
        <strain evidence="17">10N.261.51.B8</strain>
    </source>
</reference>
<dbReference type="NCBIfam" id="NF008325">
    <property type="entry name" value="PRK11114.1-3"/>
    <property type="match status" value="1"/>
</dbReference>
<gene>
    <name evidence="16" type="ORF">BCT74_10415</name>
</gene>
<name>A0A2N7IBK6_9VIBR</name>
<keyword evidence="10 15" id="KW-0812">Transmembrane</keyword>
<dbReference type="RefSeq" id="WP_102578910.1">
    <property type="nucleotide sequence ID" value="NZ_MCYL01000044.1"/>
</dbReference>
<dbReference type="UniPathway" id="UPA00694"/>
<comment type="pathway">
    <text evidence="3 15">Glycan metabolism; bacterial cellulose biosynthesis.</text>
</comment>
<keyword evidence="8 15" id="KW-0997">Cell inner membrane</keyword>
<evidence type="ECO:0000256" key="8">
    <source>
        <dbReference type="ARBA" id="ARBA00022519"/>
    </source>
</evidence>
<keyword evidence="9 15" id="KW-0973">c-di-GMP</keyword>
<evidence type="ECO:0000256" key="6">
    <source>
        <dbReference type="ARBA" id="ARBA00021844"/>
    </source>
</evidence>
<evidence type="ECO:0000256" key="13">
    <source>
        <dbReference type="ARBA" id="ARBA00023136"/>
    </source>
</evidence>
<protein>
    <recommendedName>
        <fullName evidence="6 15">Cyclic di-GMP-binding protein</fullName>
    </recommendedName>
    <alternativeName>
        <fullName evidence="14 15">Cellulose synthase regulatory subunit</fullName>
    </alternativeName>
</protein>
<accession>A0A2N7IBK6</accession>
<dbReference type="GO" id="GO:0030244">
    <property type="term" value="P:cellulose biosynthetic process"/>
    <property type="evidence" value="ECO:0007669"/>
    <property type="project" value="UniProtKB-KW"/>
</dbReference>
<evidence type="ECO:0000256" key="12">
    <source>
        <dbReference type="ARBA" id="ARBA00022989"/>
    </source>
</evidence>
<dbReference type="GO" id="GO:0006011">
    <property type="term" value="P:UDP-alpha-D-glucose metabolic process"/>
    <property type="evidence" value="ECO:0007669"/>
    <property type="project" value="InterPro"/>
</dbReference>
<organism evidence="16 17">
    <name type="scientific">Vibrio lentus</name>
    <dbReference type="NCBI Taxonomy" id="136468"/>
    <lineage>
        <taxon>Bacteria</taxon>
        <taxon>Pseudomonadati</taxon>
        <taxon>Pseudomonadota</taxon>
        <taxon>Gammaproteobacteria</taxon>
        <taxon>Vibrionales</taxon>
        <taxon>Vibrionaceae</taxon>
        <taxon>Vibrio</taxon>
    </lineage>
</organism>
<comment type="similarity">
    <text evidence="4 15">Belongs to the AcsB/BcsB family.</text>
</comment>
<comment type="subunit">
    <text evidence="5 15">Tightly associated with the cellulose synthase catalytic subunit.</text>
</comment>
<dbReference type="PRINTS" id="PR01440">
    <property type="entry name" value="CELLSNTHASEB"/>
</dbReference>
<dbReference type="NCBIfam" id="NF008323">
    <property type="entry name" value="PRK11114.1-1"/>
    <property type="match status" value="1"/>
</dbReference>
<evidence type="ECO:0000256" key="10">
    <source>
        <dbReference type="ARBA" id="ARBA00022692"/>
    </source>
</evidence>
<dbReference type="PROSITE" id="PS51257">
    <property type="entry name" value="PROKAR_LIPOPROTEIN"/>
    <property type="match status" value="1"/>
</dbReference>
<keyword evidence="13 15" id="KW-0472">Membrane</keyword>
<dbReference type="Pfam" id="PF03170">
    <property type="entry name" value="BcsB"/>
    <property type="match status" value="1"/>
</dbReference>
<keyword evidence="11 15" id="KW-0135">Cellulose biosynthesis</keyword>
<dbReference type="EMBL" id="MCYL01000044">
    <property type="protein sequence ID" value="PML53757.1"/>
    <property type="molecule type" value="Genomic_DNA"/>
</dbReference>
<feature type="chain" id="PRO_5015213731" description="Cyclic di-GMP-binding protein" evidence="15">
    <location>
        <begin position="25"/>
        <end position="764"/>
    </location>
</feature>
<feature type="transmembrane region" description="Helical" evidence="15">
    <location>
        <begin position="727"/>
        <end position="748"/>
    </location>
</feature>
<keyword evidence="7 15" id="KW-1003">Cell membrane</keyword>
<keyword evidence="15" id="KW-0732">Signal</keyword>
<dbReference type="PANTHER" id="PTHR39083:SF1">
    <property type="entry name" value="CYCLIC DI-GMP-BINDING PROTEIN"/>
    <property type="match status" value="1"/>
</dbReference>
<sequence>MLNNKTITALAALSIACLSGNVAAQTIKQYQSEMSAEALQVDNKNAAVVKRVIPFSQLGYTGSIAIQGSEASAYVGFGSRLDEVVSKATLYFDITPSPALLSLVSHVKVYLNNELMGVTSIVEGQQGQKLSLSMPLDTRYFSNYNQIRFELIGNTKTDCANPNDSSIWAEISQSSRIEMFVQKTLIKSDLSLLPAPFFDVRDFSQLDLPVVIGDQYNLDDIKAAGVLSSYFGALASWRGAQFPLSLDTLPNRNAVVFITNDNKPDFLRDFPDTDGPYLQVITHPTNPYVKLLLVVGRDSDDLNTAVQGLALGNQILTGPIAKINEVKQIKSRVPYDSPNWVSTDRPVALSELVEQKSALQVEGRTPPPISVSLRLPPDLFTWQSRGIPMDLNYRYSPPTDDHSGSRLTLSINDQFIQAFNLTTEGQGGDSNRVRVPLLDDSFLSSDDRVRIPAFKVGSKNQIDFEFGFASVTDGQCQVTQPSKQYAVVDGDSTIDFSGFPHYIEMPNMRAFATSGFPYTRMADLSETAVILPKHAPIEALQTFLNVMGALGSDSGYPGVQVMVTNQWDSESLADKDILSIGVASELQEAGYDPEQLNLVIEAGQRQIRLPSKNEQQLGMNWMSPSNAKQDATDYVSVEANGSFAAIYGMESPFTSNRSLVSIMAAHPSDFASIDSALSDSGKVQHMFGSLITLRNDEVASYNVGAHYYVGELPVWQLIWYHFSSHPILIACFAALMMVIVTIVLWRVLRQVAAKRLEKTEGDEQ</sequence>
<dbReference type="AlphaFoldDB" id="A0A2N7IBK6"/>
<evidence type="ECO:0000313" key="16">
    <source>
        <dbReference type="EMBL" id="PML53757.1"/>
    </source>
</evidence>
<evidence type="ECO:0000256" key="2">
    <source>
        <dbReference type="ARBA" id="ARBA00004377"/>
    </source>
</evidence>
<evidence type="ECO:0000256" key="15">
    <source>
        <dbReference type="RuleBase" id="RU365021"/>
    </source>
</evidence>
<evidence type="ECO:0000256" key="11">
    <source>
        <dbReference type="ARBA" id="ARBA00022916"/>
    </source>
</evidence>
<comment type="caution">
    <text evidence="16">The sequence shown here is derived from an EMBL/GenBank/DDBJ whole genome shotgun (WGS) entry which is preliminary data.</text>
</comment>
<evidence type="ECO:0000256" key="9">
    <source>
        <dbReference type="ARBA" id="ARBA00022636"/>
    </source>
</evidence>
<evidence type="ECO:0000256" key="5">
    <source>
        <dbReference type="ARBA" id="ARBA00011437"/>
    </source>
</evidence>
<feature type="signal peptide" evidence="15">
    <location>
        <begin position="1"/>
        <end position="24"/>
    </location>
</feature>